<dbReference type="CDD" id="cd06261">
    <property type="entry name" value="TM_PBP2"/>
    <property type="match status" value="1"/>
</dbReference>
<evidence type="ECO:0000259" key="8">
    <source>
        <dbReference type="PROSITE" id="PS50928"/>
    </source>
</evidence>
<dbReference type="PANTHER" id="PTHR43744:SF9">
    <property type="entry name" value="POLYGALACTURONAN_RHAMNOGALACTURONAN TRANSPORT SYSTEM PERMEASE PROTEIN YTCP"/>
    <property type="match status" value="1"/>
</dbReference>
<evidence type="ECO:0000313" key="10">
    <source>
        <dbReference type="Proteomes" id="UP000076927"/>
    </source>
</evidence>
<dbReference type="PROSITE" id="PS50928">
    <property type="entry name" value="ABC_TM1"/>
    <property type="match status" value="1"/>
</dbReference>
<keyword evidence="5 7" id="KW-1133">Transmembrane helix</keyword>
<organism evidence="9 10">
    <name type="scientific">Paenibacillus swuensis</name>
    <dbReference type="NCBI Taxonomy" id="1178515"/>
    <lineage>
        <taxon>Bacteria</taxon>
        <taxon>Bacillati</taxon>
        <taxon>Bacillota</taxon>
        <taxon>Bacilli</taxon>
        <taxon>Bacillales</taxon>
        <taxon>Paenibacillaceae</taxon>
        <taxon>Paenibacillus</taxon>
    </lineage>
</organism>
<evidence type="ECO:0000256" key="2">
    <source>
        <dbReference type="ARBA" id="ARBA00022448"/>
    </source>
</evidence>
<evidence type="ECO:0000313" key="9">
    <source>
        <dbReference type="EMBL" id="ANE46430.1"/>
    </source>
</evidence>
<evidence type="ECO:0000256" key="3">
    <source>
        <dbReference type="ARBA" id="ARBA00022475"/>
    </source>
</evidence>
<evidence type="ECO:0000256" key="6">
    <source>
        <dbReference type="ARBA" id="ARBA00023136"/>
    </source>
</evidence>
<evidence type="ECO:0000256" key="7">
    <source>
        <dbReference type="RuleBase" id="RU363032"/>
    </source>
</evidence>
<reference evidence="9 10" key="1">
    <citation type="submission" date="2015-01" db="EMBL/GenBank/DDBJ databases">
        <title>Paenibacillus swuensis/DY6/whole genome sequencing.</title>
        <authorList>
            <person name="Kim M.K."/>
            <person name="Srinivasan S."/>
            <person name="Lee J.-J."/>
        </authorList>
    </citation>
    <scope>NUCLEOTIDE SEQUENCE [LARGE SCALE GENOMIC DNA]</scope>
    <source>
        <strain evidence="9 10">DY6</strain>
    </source>
</reference>
<dbReference type="AlphaFoldDB" id="A0A172THD5"/>
<name>A0A172THD5_9BACL</name>
<keyword evidence="4 7" id="KW-0812">Transmembrane</keyword>
<protein>
    <submittedName>
        <fullName evidence="9">Sugar ABC transporter permease</fullName>
    </submittedName>
</protein>
<dbReference type="EMBL" id="CP011388">
    <property type="protein sequence ID" value="ANE46430.1"/>
    <property type="molecule type" value="Genomic_DNA"/>
</dbReference>
<dbReference type="STRING" id="1178515.SY83_09260"/>
<dbReference type="GO" id="GO:0005886">
    <property type="term" value="C:plasma membrane"/>
    <property type="evidence" value="ECO:0007669"/>
    <property type="project" value="UniProtKB-SubCell"/>
</dbReference>
<dbReference type="RefSeq" id="WP_068605980.1">
    <property type="nucleotide sequence ID" value="NZ_CP011388.1"/>
</dbReference>
<dbReference type="SUPFAM" id="SSF161098">
    <property type="entry name" value="MetI-like"/>
    <property type="match status" value="1"/>
</dbReference>
<evidence type="ECO:0000256" key="5">
    <source>
        <dbReference type="ARBA" id="ARBA00022989"/>
    </source>
</evidence>
<dbReference type="Pfam" id="PF00528">
    <property type="entry name" value="BPD_transp_1"/>
    <property type="match status" value="1"/>
</dbReference>
<dbReference type="InterPro" id="IPR035906">
    <property type="entry name" value="MetI-like_sf"/>
</dbReference>
<keyword evidence="3" id="KW-1003">Cell membrane</keyword>
<keyword evidence="6 7" id="KW-0472">Membrane</keyword>
<feature type="transmembrane region" description="Helical" evidence="7">
    <location>
        <begin position="140"/>
        <end position="161"/>
    </location>
</feature>
<dbReference type="Proteomes" id="UP000076927">
    <property type="component" value="Chromosome"/>
</dbReference>
<dbReference type="Gene3D" id="1.10.3720.10">
    <property type="entry name" value="MetI-like"/>
    <property type="match status" value="1"/>
</dbReference>
<dbReference type="GO" id="GO:0055085">
    <property type="term" value="P:transmembrane transport"/>
    <property type="evidence" value="ECO:0007669"/>
    <property type="project" value="InterPro"/>
</dbReference>
<dbReference type="PANTHER" id="PTHR43744">
    <property type="entry name" value="ABC TRANSPORTER PERMEASE PROTEIN MG189-RELATED-RELATED"/>
    <property type="match status" value="1"/>
</dbReference>
<evidence type="ECO:0000256" key="1">
    <source>
        <dbReference type="ARBA" id="ARBA00004651"/>
    </source>
</evidence>
<dbReference type="KEGG" id="pswu:SY83_09260"/>
<feature type="domain" description="ABC transmembrane type-1" evidence="8">
    <location>
        <begin position="73"/>
        <end position="279"/>
    </location>
</feature>
<dbReference type="PROSITE" id="PS51257">
    <property type="entry name" value="PROKAR_LIPOPROTEIN"/>
    <property type="match status" value="1"/>
</dbReference>
<feature type="transmembrane region" description="Helical" evidence="7">
    <location>
        <begin position="182"/>
        <end position="208"/>
    </location>
</feature>
<accession>A0A172THD5</accession>
<keyword evidence="2 7" id="KW-0813">Transport</keyword>
<feature type="transmembrane region" description="Helical" evidence="7">
    <location>
        <begin position="108"/>
        <end position="128"/>
    </location>
</feature>
<dbReference type="InterPro" id="IPR000515">
    <property type="entry name" value="MetI-like"/>
</dbReference>
<feature type="transmembrane region" description="Helical" evidence="7">
    <location>
        <begin position="12"/>
        <end position="36"/>
    </location>
</feature>
<gene>
    <name evidence="9" type="ORF">SY83_09260</name>
</gene>
<dbReference type="PATRIC" id="fig|1178515.4.peg.1849"/>
<sequence>MHNSISRSTNILFHLVFIVLTLACLVPLLLIAMISITDEKSIASHGYRLIPNQFSFEAYRVIEQMGSGIVNAYMVTIFVTVTGTLLSVMVAALYAYPLSRKDLKLRGWFAFILFFTMLFGGGMVSWYIVCTQYLDLKNSIWALILPSVMNSFFVIILRTFFQTTIPPELIESAKIDGSGEWRTFFQIIIPLSLPGLATIAIFSSVGYWNDYYLSLMFIDDPKLYNLQYLIWRVLSNLQYLQQNLNLNISQSAAGIPQEGARMALAIITIGPIILTYPFFQKYFIKGLTIGSIKG</sequence>
<comment type="subcellular location">
    <subcellularLocation>
        <location evidence="1 7">Cell membrane</location>
        <topology evidence="1 7">Multi-pass membrane protein</topology>
    </subcellularLocation>
</comment>
<evidence type="ECO:0000256" key="4">
    <source>
        <dbReference type="ARBA" id="ARBA00022692"/>
    </source>
</evidence>
<feature type="transmembrane region" description="Helical" evidence="7">
    <location>
        <begin position="72"/>
        <end position="96"/>
    </location>
</feature>
<dbReference type="OrthoDB" id="9810086at2"/>
<keyword evidence="10" id="KW-1185">Reference proteome</keyword>
<proteinExistence type="inferred from homology"/>
<comment type="similarity">
    <text evidence="7">Belongs to the binding-protein-dependent transport system permease family.</text>
</comment>
<feature type="transmembrane region" description="Helical" evidence="7">
    <location>
        <begin position="259"/>
        <end position="279"/>
    </location>
</feature>